<gene>
    <name evidence="15" type="ORF">L484_004730</name>
</gene>
<evidence type="ECO:0000256" key="11">
    <source>
        <dbReference type="ARBA" id="ARBA00023180"/>
    </source>
</evidence>
<evidence type="ECO:0000256" key="4">
    <source>
        <dbReference type="ARBA" id="ARBA00022723"/>
    </source>
</evidence>
<evidence type="ECO:0000259" key="14">
    <source>
        <dbReference type="PROSITE" id="PS51485"/>
    </source>
</evidence>
<keyword evidence="5 13" id="KW-0732">Signal</keyword>
<evidence type="ECO:0000256" key="3">
    <source>
        <dbReference type="ARBA" id="ARBA00022692"/>
    </source>
</evidence>
<dbReference type="Pfam" id="PF02298">
    <property type="entry name" value="Cu_bind_like"/>
    <property type="match status" value="1"/>
</dbReference>
<feature type="domain" description="Phytocyanin" evidence="14">
    <location>
        <begin position="25"/>
        <end position="124"/>
    </location>
</feature>
<protein>
    <submittedName>
        <fullName evidence="15">Blue copper protein</fullName>
    </submittedName>
</protein>
<keyword evidence="4" id="KW-0479">Metal-binding</keyword>
<keyword evidence="7" id="KW-1133">Transmembrane helix</keyword>
<evidence type="ECO:0000313" key="16">
    <source>
        <dbReference type="Proteomes" id="UP000030645"/>
    </source>
</evidence>
<feature type="compositionally biased region" description="Basic and acidic residues" evidence="12">
    <location>
        <begin position="205"/>
        <end position="217"/>
    </location>
</feature>
<dbReference type="GO" id="GO:0009610">
    <property type="term" value="P:response to symbiotic fungus"/>
    <property type="evidence" value="ECO:0007669"/>
    <property type="project" value="UniProtKB-ARBA"/>
</dbReference>
<evidence type="ECO:0000256" key="9">
    <source>
        <dbReference type="ARBA" id="ARBA00023136"/>
    </source>
</evidence>
<keyword evidence="2" id="KW-0813">Transport</keyword>
<evidence type="ECO:0000256" key="7">
    <source>
        <dbReference type="ARBA" id="ARBA00022989"/>
    </source>
</evidence>
<accession>W9RTR2</accession>
<dbReference type="InterPro" id="IPR008972">
    <property type="entry name" value="Cupredoxin"/>
</dbReference>
<feature type="chain" id="PRO_5004932773" evidence="13">
    <location>
        <begin position="25"/>
        <end position="245"/>
    </location>
</feature>
<evidence type="ECO:0000256" key="1">
    <source>
        <dbReference type="ARBA" id="ARBA00004479"/>
    </source>
</evidence>
<dbReference type="Gene3D" id="2.60.40.420">
    <property type="entry name" value="Cupredoxins - blue copper proteins"/>
    <property type="match status" value="1"/>
</dbReference>
<evidence type="ECO:0000313" key="15">
    <source>
        <dbReference type="EMBL" id="EXC10045.1"/>
    </source>
</evidence>
<dbReference type="FunFam" id="2.60.40.420:FF:000067">
    <property type="entry name" value="Cupredoxin superfamily protein"/>
    <property type="match status" value="1"/>
</dbReference>
<evidence type="ECO:0000256" key="2">
    <source>
        <dbReference type="ARBA" id="ARBA00022448"/>
    </source>
</evidence>
<keyword evidence="6" id="KW-0249">Electron transport</keyword>
<feature type="region of interest" description="Disordered" evidence="12">
    <location>
        <begin position="178"/>
        <end position="221"/>
    </location>
</feature>
<organism evidence="15 16">
    <name type="scientific">Morus notabilis</name>
    <dbReference type="NCBI Taxonomy" id="981085"/>
    <lineage>
        <taxon>Eukaryota</taxon>
        <taxon>Viridiplantae</taxon>
        <taxon>Streptophyta</taxon>
        <taxon>Embryophyta</taxon>
        <taxon>Tracheophyta</taxon>
        <taxon>Spermatophyta</taxon>
        <taxon>Magnoliopsida</taxon>
        <taxon>eudicotyledons</taxon>
        <taxon>Gunneridae</taxon>
        <taxon>Pentapetalae</taxon>
        <taxon>rosids</taxon>
        <taxon>fabids</taxon>
        <taxon>Rosales</taxon>
        <taxon>Moraceae</taxon>
        <taxon>Moreae</taxon>
        <taxon>Morus</taxon>
    </lineage>
</organism>
<keyword evidence="9" id="KW-0472">Membrane</keyword>
<evidence type="ECO:0000256" key="13">
    <source>
        <dbReference type="SAM" id="SignalP"/>
    </source>
</evidence>
<feature type="signal peptide" evidence="13">
    <location>
        <begin position="1"/>
        <end position="24"/>
    </location>
</feature>
<dbReference type="PANTHER" id="PTHR33021">
    <property type="entry name" value="BLUE COPPER PROTEIN"/>
    <property type="match status" value="1"/>
</dbReference>
<proteinExistence type="predicted"/>
<sequence>MATYNNHFTSFAIALILLPTICMATEYIVGDNKGWTINFDYQAWAKGKVFHVGDTLVFNYEAPNHDVYKVNGTAFNDCIAPPDAEKFTSGNDKIELKTAGNKWYLCGKAGHCGTGQKLSIAVSNTSAPEPAPNSAVRGTFFSAYQVLMALIVVLVVEEPIRSGILELQQQNYEDCDICRAPPSPPQSFRPSRSERVEESSENDEQERASEEQVSRDPDDAEALRALMEAKIKANKLDEALRSWLR</sequence>
<evidence type="ECO:0000256" key="10">
    <source>
        <dbReference type="ARBA" id="ARBA00023157"/>
    </source>
</evidence>
<evidence type="ECO:0000256" key="8">
    <source>
        <dbReference type="ARBA" id="ARBA00023008"/>
    </source>
</evidence>
<dbReference type="GO" id="GO:0046872">
    <property type="term" value="F:metal ion binding"/>
    <property type="evidence" value="ECO:0007669"/>
    <property type="project" value="UniProtKB-KW"/>
</dbReference>
<keyword evidence="16" id="KW-1185">Reference proteome</keyword>
<name>W9RTR2_9ROSA</name>
<dbReference type="InterPro" id="IPR039391">
    <property type="entry name" value="Phytocyanin-like"/>
</dbReference>
<keyword evidence="3" id="KW-0812">Transmembrane</keyword>
<keyword evidence="11" id="KW-0325">Glycoprotein</keyword>
<dbReference type="AlphaFoldDB" id="W9RTR2"/>
<dbReference type="eggNOG" id="ENOG502S3NY">
    <property type="taxonomic scope" value="Eukaryota"/>
</dbReference>
<dbReference type="Proteomes" id="UP000030645">
    <property type="component" value="Unassembled WGS sequence"/>
</dbReference>
<dbReference type="InterPro" id="IPR003245">
    <property type="entry name" value="Phytocyanin_dom"/>
</dbReference>
<dbReference type="PANTHER" id="PTHR33021:SF533">
    <property type="entry name" value="PHYTOCYANIN DOMAIN-CONTAINING PROTEIN"/>
    <property type="match status" value="1"/>
</dbReference>
<dbReference type="CDD" id="cd04216">
    <property type="entry name" value="Phytocyanin"/>
    <property type="match status" value="1"/>
</dbReference>
<evidence type="ECO:0000256" key="5">
    <source>
        <dbReference type="ARBA" id="ARBA00022729"/>
    </source>
</evidence>
<dbReference type="GO" id="GO:0005886">
    <property type="term" value="C:plasma membrane"/>
    <property type="evidence" value="ECO:0007669"/>
    <property type="project" value="TreeGrafter"/>
</dbReference>
<keyword evidence="8" id="KW-0186">Copper</keyword>
<dbReference type="STRING" id="981085.W9RTR2"/>
<dbReference type="SUPFAM" id="SSF49503">
    <property type="entry name" value="Cupredoxins"/>
    <property type="match status" value="1"/>
</dbReference>
<comment type="subcellular location">
    <subcellularLocation>
        <location evidence="1">Membrane</location>
        <topology evidence="1">Single-pass type I membrane protein</topology>
    </subcellularLocation>
</comment>
<reference evidence="16" key="1">
    <citation type="submission" date="2013-01" db="EMBL/GenBank/DDBJ databases">
        <title>Draft Genome Sequence of a Mulberry Tree, Morus notabilis C.K. Schneid.</title>
        <authorList>
            <person name="He N."/>
            <person name="Zhao S."/>
        </authorList>
    </citation>
    <scope>NUCLEOTIDE SEQUENCE</scope>
</reference>
<dbReference type="PROSITE" id="PS51485">
    <property type="entry name" value="PHYTOCYANIN"/>
    <property type="match status" value="1"/>
</dbReference>
<keyword evidence="10" id="KW-1015">Disulfide bond</keyword>
<dbReference type="GO" id="GO:0009055">
    <property type="term" value="F:electron transfer activity"/>
    <property type="evidence" value="ECO:0007669"/>
    <property type="project" value="InterPro"/>
</dbReference>
<evidence type="ECO:0000256" key="6">
    <source>
        <dbReference type="ARBA" id="ARBA00022982"/>
    </source>
</evidence>
<evidence type="ECO:0000256" key="12">
    <source>
        <dbReference type="SAM" id="MobiDB-lite"/>
    </source>
</evidence>
<dbReference type="EMBL" id="KE345621">
    <property type="protein sequence ID" value="EXC10045.1"/>
    <property type="molecule type" value="Genomic_DNA"/>
</dbReference>